<dbReference type="InterPro" id="IPR050942">
    <property type="entry name" value="F-box_BR-signaling"/>
</dbReference>
<organism evidence="3 4">
    <name type="scientific">Rhynchospora tenuis</name>
    <dbReference type="NCBI Taxonomy" id="198213"/>
    <lineage>
        <taxon>Eukaryota</taxon>
        <taxon>Viridiplantae</taxon>
        <taxon>Streptophyta</taxon>
        <taxon>Embryophyta</taxon>
        <taxon>Tracheophyta</taxon>
        <taxon>Spermatophyta</taxon>
        <taxon>Magnoliopsida</taxon>
        <taxon>Liliopsida</taxon>
        <taxon>Poales</taxon>
        <taxon>Cyperaceae</taxon>
        <taxon>Cyperoideae</taxon>
        <taxon>Rhynchosporeae</taxon>
        <taxon>Rhynchospora</taxon>
    </lineage>
</organism>
<protein>
    <recommendedName>
        <fullName evidence="5">F-box domain-containing protein</fullName>
    </recommendedName>
</protein>
<dbReference type="Pfam" id="PF00646">
    <property type="entry name" value="F-box"/>
    <property type="match status" value="1"/>
</dbReference>
<sequence length="345" mass="40250">MARVLLPWRQRKIVQRDWSSLFPEILNLIAKNLSEVSDFIRFRAVCKAWRSSTPVTDLPPQFPWIFVYDSNKPDLDCYSILSDKFYTIHAPKSFSFLQGPAEGYILTVLCNHFGDSFTYQLSLLNPLNNHEIRLPDIDCAYRYLGFYPWKNQMGEYVVRYVHRYPNCKLGFWQLGQNNWCELNLAPGFIPGRIFYLENMIFILDIKTGVTKAIDVGTGTLVYVIPPTKDYSTDQLQYMVEASGDILRVARSSERFDVYQLDANKSDSPCWVKVTSIGDRALFIDYYCDALTLRANDFARIKRNSIYFYLSKNRNSEECEVKRMDIEWGLGTSPMFYQRTRKLVCP</sequence>
<comment type="caution">
    <text evidence="3">The sequence shown here is derived from an EMBL/GenBank/DDBJ whole genome shotgun (WGS) entry which is preliminary data.</text>
</comment>
<evidence type="ECO:0000259" key="1">
    <source>
        <dbReference type="Pfam" id="PF00646"/>
    </source>
</evidence>
<dbReference type="EMBL" id="JAMRDG010000001">
    <property type="protein sequence ID" value="KAJ3708541.1"/>
    <property type="molecule type" value="Genomic_DNA"/>
</dbReference>
<evidence type="ECO:0000313" key="3">
    <source>
        <dbReference type="EMBL" id="KAJ3708541.1"/>
    </source>
</evidence>
<dbReference type="Gene3D" id="1.20.1280.50">
    <property type="match status" value="1"/>
</dbReference>
<evidence type="ECO:0000259" key="2">
    <source>
        <dbReference type="Pfam" id="PF03478"/>
    </source>
</evidence>
<dbReference type="CDD" id="cd09917">
    <property type="entry name" value="F-box_SF"/>
    <property type="match status" value="1"/>
</dbReference>
<dbReference type="AlphaFoldDB" id="A0AAD6A2I8"/>
<dbReference type="PANTHER" id="PTHR44259:SF114">
    <property type="entry name" value="OS06G0707300 PROTEIN"/>
    <property type="match status" value="1"/>
</dbReference>
<dbReference type="PANTHER" id="PTHR44259">
    <property type="entry name" value="OS07G0183000 PROTEIN-RELATED"/>
    <property type="match status" value="1"/>
</dbReference>
<feature type="domain" description="KIB1-4 beta-propeller" evidence="2">
    <location>
        <begin position="78"/>
        <end position="308"/>
    </location>
</feature>
<dbReference type="Pfam" id="PF03478">
    <property type="entry name" value="Beta-prop_KIB1-4"/>
    <property type="match status" value="1"/>
</dbReference>
<evidence type="ECO:0008006" key="5">
    <source>
        <dbReference type="Google" id="ProtNLM"/>
    </source>
</evidence>
<gene>
    <name evidence="3" type="ORF">LUZ61_012246</name>
</gene>
<name>A0AAD6A2I8_9POAL</name>
<keyword evidence="4" id="KW-1185">Reference proteome</keyword>
<feature type="domain" description="F-box" evidence="1">
    <location>
        <begin position="18"/>
        <end position="51"/>
    </location>
</feature>
<proteinExistence type="predicted"/>
<evidence type="ECO:0000313" key="4">
    <source>
        <dbReference type="Proteomes" id="UP001210211"/>
    </source>
</evidence>
<reference evidence="3 4" key="1">
    <citation type="journal article" date="2022" name="Cell">
        <title>Repeat-based holocentromeres influence genome architecture and karyotype evolution.</title>
        <authorList>
            <person name="Hofstatter P.G."/>
            <person name="Thangavel G."/>
            <person name="Lux T."/>
            <person name="Neumann P."/>
            <person name="Vondrak T."/>
            <person name="Novak P."/>
            <person name="Zhang M."/>
            <person name="Costa L."/>
            <person name="Castellani M."/>
            <person name="Scott A."/>
            <person name="Toegelov H."/>
            <person name="Fuchs J."/>
            <person name="Mata-Sucre Y."/>
            <person name="Dias Y."/>
            <person name="Vanzela A.L.L."/>
            <person name="Huettel B."/>
            <person name="Almeida C.C.S."/>
            <person name="Simkova H."/>
            <person name="Souza G."/>
            <person name="Pedrosa-Harand A."/>
            <person name="Macas J."/>
            <person name="Mayer K.F.X."/>
            <person name="Houben A."/>
            <person name="Marques A."/>
        </authorList>
    </citation>
    <scope>NUCLEOTIDE SEQUENCE [LARGE SCALE GENOMIC DNA]</scope>
    <source>
        <strain evidence="3">RhyTen1mFocal</strain>
    </source>
</reference>
<dbReference type="InterPro" id="IPR001810">
    <property type="entry name" value="F-box_dom"/>
</dbReference>
<dbReference type="Proteomes" id="UP001210211">
    <property type="component" value="Unassembled WGS sequence"/>
</dbReference>
<dbReference type="InterPro" id="IPR005174">
    <property type="entry name" value="KIB1-4_b-propeller"/>
</dbReference>
<accession>A0AAD6A2I8</accession>